<dbReference type="InterPro" id="IPR031155">
    <property type="entry name" value="DUR"/>
</dbReference>
<evidence type="ECO:0000256" key="4">
    <source>
        <dbReference type="ARBA" id="ARBA00022989"/>
    </source>
</evidence>
<name>A0A8X7NIB4_CANPA</name>
<dbReference type="GO" id="GO:0015204">
    <property type="term" value="F:urea transmembrane transporter activity"/>
    <property type="evidence" value="ECO:0007669"/>
    <property type="project" value="InterPro"/>
</dbReference>
<dbReference type="PROSITE" id="PS50283">
    <property type="entry name" value="NA_SOLUT_SYMP_3"/>
    <property type="match status" value="1"/>
</dbReference>
<evidence type="ECO:0000256" key="6">
    <source>
        <dbReference type="RuleBase" id="RU362091"/>
    </source>
</evidence>
<feature type="transmembrane region" description="Helical" evidence="8">
    <location>
        <begin position="457"/>
        <end position="477"/>
    </location>
</feature>
<dbReference type="InterPro" id="IPR038377">
    <property type="entry name" value="Na/Glc_symporter_sf"/>
</dbReference>
<dbReference type="GO" id="GO:0005886">
    <property type="term" value="C:plasma membrane"/>
    <property type="evidence" value="ECO:0007669"/>
    <property type="project" value="TreeGrafter"/>
</dbReference>
<feature type="transmembrane region" description="Helical" evidence="8">
    <location>
        <begin position="204"/>
        <end position="224"/>
    </location>
</feature>
<evidence type="ECO:0000256" key="2">
    <source>
        <dbReference type="ARBA" id="ARBA00006434"/>
    </source>
</evidence>
<evidence type="ECO:0000256" key="1">
    <source>
        <dbReference type="ARBA" id="ARBA00004141"/>
    </source>
</evidence>
<evidence type="ECO:0000256" key="8">
    <source>
        <dbReference type="SAM" id="Phobius"/>
    </source>
</evidence>
<feature type="region of interest" description="Disordered" evidence="7">
    <location>
        <begin position="539"/>
        <end position="570"/>
    </location>
</feature>
<feature type="compositionally biased region" description="Basic and acidic residues" evidence="7">
    <location>
        <begin position="553"/>
        <end position="570"/>
    </location>
</feature>
<feature type="compositionally biased region" description="Acidic residues" evidence="7">
    <location>
        <begin position="539"/>
        <end position="552"/>
    </location>
</feature>
<dbReference type="CDD" id="cd11476">
    <property type="entry name" value="SLC5sbd_DUR3"/>
    <property type="match status" value="1"/>
</dbReference>
<evidence type="ECO:0000256" key="7">
    <source>
        <dbReference type="SAM" id="MobiDB-lite"/>
    </source>
</evidence>
<feature type="transmembrane region" description="Helical" evidence="8">
    <location>
        <begin position="94"/>
        <end position="112"/>
    </location>
</feature>
<dbReference type="PANTHER" id="PTHR46154">
    <property type="match status" value="1"/>
</dbReference>
<reference evidence="9" key="1">
    <citation type="submission" date="2020-03" db="EMBL/GenBank/DDBJ databases">
        <title>FDA dAtabase for Regulatory Grade micrObial Sequences (FDA-ARGOS): Supporting development and validation of Infectious Disease Dx tests.</title>
        <authorList>
            <person name="Campos J."/>
            <person name="Goldberg B."/>
            <person name="Tallon L."/>
            <person name="Sadzewicz L."/>
            <person name="Vavikolanu K."/>
            <person name="Mehta A."/>
            <person name="Aluvathingal J."/>
            <person name="Nadendla S."/>
            <person name="Nandy P."/>
            <person name="Geyer C."/>
            <person name="Yan Y."/>
            <person name="Sichtig H."/>
        </authorList>
    </citation>
    <scope>NUCLEOTIDE SEQUENCE [LARGE SCALE GENOMIC DNA]</scope>
    <source>
        <strain evidence="9">FDAARGOS_652</strain>
    </source>
</reference>
<feature type="transmembrane region" description="Helical" evidence="8">
    <location>
        <begin position="138"/>
        <end position="166"/>
    </location>
</feature>
<feature type="transmembrane region" description="Helical" evidence="8">
    <location>
        <begin position="430"/>
        <end position="450"/>
    </location>
</feature>
<comment type="similarity">
    <text evidence="2 6">Belongs to the sodium:solute symporter (SSF) (TC 2.A.21) family.</text>
</comment>
<dbReference type="InterPro" id="IPR001734">
    <property type="entry name" value="Na/solute_symporter"/>
</dbReference>
<comment type="subcellular location">
    <subcellularLocation>
        <location evidence="1">Membrane</location>
        <topology evidence="1">Multi-pass membrane protein</topology>
    </subcellularLocation>
</comment>
<protein>
    <submittedName>
        <fullName evidence="9">Sodium:solute symporter family protein</fullName>
    </submittedName>
</protein>
<accession>A0A8X7NIB4</accession>
<dbReference type="OrthoDB" id="6132759at2759"/>
<keyword evidence="3 8" id="KW-0812">Transmembrane</keyword>
<feature type="transmembrane region" description="Helical" evidence="8">
    <location>
        <begin position="612"/>
        <end position="631"/>
    </location>
</feature>
<dbReference type="AlphaFoldDB" id="A0A8X7NIB4"/>
<keyword evidence="5 8" id="KW-0472">Membrane</keyword>
<evidence type="ECO:0000256" key="5">
    <source>
        <dbReference type="ARBA" id="ARBA00023136"/>
    </source>
</evidence>
<dbReference type="Pfam" id="PF00474">
    <property type="entry name" value="SSF"/>
    <property type="match status" value="1"/>
</dbReference>
<sequence>MASSDTAVKLLNQASGYGVLVGVGGGFALGMILVTFFLRKYLKEDNTSTETFSVANRSVGTLLSASAVYSSWSWATELLWCTTMVYNYGIQSSYYYMSGLAVQIAVMAMVGIHAKKKIPKAHTSLEIIELRYGKSAHILYMFLCLTNNLLSCSSMILGAAGAISIIAGNLHIVAATILTIFSVLCYSIYGGLKATFLTDFAHTLILLIVLCYLNTAVLTNVGGLDALYDALANFGGTREIPGNYANSVITGKSQGAIIFGLILTAGNFGLSVMDSSFWQKTFSASPRATVPAYLTAAVLIASNVWPLGAIIGGAAIVLESSPKFPTYPRKMTQYEVDSGFALPYALMATLGKGAVGGLLLIVYLAVTSTVSAQMVSVSSILTFDIYKKYINTNAHNKSLILVSHVGCIIFTFGAAGFSIMLHYVGVNMTWFGYFYPLIICPGVIPLILSITWDRQNWYAAFISPILGIVFGFIVWTTTAYKLSGAVNITTLGGQLPALYGALTALFLPGISSIIISLVYPKKFDWSVLQQAHLLVDEDVSSENSGDDVDEEKQEIANSDKGDNIEGIDDGHHHNKEDVEVQVDSDQSSSSNNLESQTTIAGVEQLTPKQLDFWIKIATGAAIFILLINWVLWPLPLYRDWIFSRAYFKGYVTVGLMWLYATLLIIGIGPLISGRHTIALIARNVYRDYIKRW</sequence>
<feature type="transmembrane region" description="Helical" evidence="8">
    <location>
        <begin position="20"/>
        <end position="42"/>
    </location>
</feature>
<evidence type="ECO:0000313" key="9">
    <source>
        <dbReference type="EMBL" id="KAF6042610.1"/>
    </source>
</evidence>
<evidence type="ECO:0000313" key="10">
    <source>
        <dbReference type="Proteomes" id="UP000590412"/>
    </source>
</evidence>
<feature type="transmembrane region" description="Helical" evidence="8">
    <location>
        <begin position="54"/>
        <end position="74"/>
    </location>
</feature>
<feature type="transmembrane region" description="Helical" evidence="8">
    <location>
        <begin position="497"/>
        <end position="519"/>
    </location>
</feature>
<dbReference type="PANTHER" id="PTHR46154:SF3">
    <property type="entry name" value="DUR32P"/>
    <property type="match status" value="1"/>
</dbReference>
<proteinExistence type="inferred from homology"/>
<feature type="transmembrane region" description="Helical" evidence="8">
    <location>
        <begin position="290"/>
        <end position="318"/>
    </location>
</feature>
<gene>
    <name evidence="9" type="ORF">FOB60_005809</name>
</gene>
<dbReference type="EMBL" id="JABWAB010000014">
    <property type="protein sequence ID" value="KAF6042610.1"/>
    <property type="molecule type" value="Genomic_DNA"/>
</dbReference>
<keyword evidence="4 8" id="KW-1133">Transmembrane helix</keyword>
<dbReference type="Proteomes" id="UP000590412">
    <property type="component" value="Unassembled WGS sequence"/>
</dbReference>
<dbReference type="Gene3D" id="1.20.1730.10">
    <property type="entry name" value="Sodium/glucose cotransporter"/>
    <property type="match status" value="1"/>
</dbReference>
<feature type="transmembrane region" description="Helical" evidence="8">
    <location>
        <begin position="398"/>
        <end position="424"/>
    </location>
</feature>
<evidence type="ECO:0000256" key="3">
    <source>
        <dbReference type="ARBA" id="ARBA00022692"/>
    </source>
</evidence>
<organism evidence="9 10">
    <name type="scientific">Candida parapsilosis</name>
    <name type="common">Yeast</name>
    <dbReference type="NCBI Taxonomy" id="5480"/>
    <lineage>
        <taxon>Eukaryota</taxon>
        <taxon>Fungi</taxon>
        <taxon>Dikarya</taxon>
        <taxon>Ascomycota</taxon>
        <taxon>Saccharomycotina</taxon>
        <taxon>Pichiomycetes</taxon>
        <taxon>Debaryomycetaceae</taxon>
        <taxon>Candida/Lodderomyces clade</taxon>
        <taxon>Candida</taxon>
    </lineage>
</organism>
<feature type="transmembrane region" description="Helical" evidence="8">
    <location>
        <begin position="172"/>
        <end position="192"/>
    </location>
</feature>
<comment type="caution">
    <text evidence="9">The sequence shown here is derived from an EMBL/GenBank/DDBJ whole genome shotgun (WGS) entry which is preliminary data.</text>
</comment>
<feature type="transmembrane region" description="Helical" evidence="8">
    <location>
        <begin position="256"/>
        <end position="278"/>
    </location>
</feature>
<feature type="transmembrane region" description="Helical" evidence="8">
    <location>
        <begin position="651"/>
        <end position="672"/>
    </location>
</feature>